<dbReference type="InterPro" id="IPR000863">
    <property type="entry name" value="Sulfotransferase_dom"/>
</dbReference>
<evidence type="ECO:0000313" key="3">
    <source>
        <dbReference type="Proteomes" id="UP000318053"/>
    </source>
</evidence>
<organism evidence="2 3">
    <name type="scientific">Allorhodopirellula solitaria</name>
    <dbReference type="NCBI Taxonomy" id="2527987"/>
    <lineage>
        <taxon>Bacteria</taxon>
        <taxon>Pseudomonadati</taxon>
        <taxon>Planctomycetota</taxon>
        <taxon>Planctomycetia</taxon>
        <taxon>Pirellulales</taxon>
        <taxon>Pirellulaceae</taxon>
        <taxon>Allorhodopirellula</taxon>
    </lineage>
</organism>
<gene>
    <name evidence="2" type="ORF">CA85_05690</name>
</gene>
<name>A0A5C5YKD2_9BACT</name>
<keyword evidence="3" id="KW-1185">Reference proteome</keyword>
<protein>
    <submittedName>
        <fullName evidence="2">Sulfotransferase domain protein</fullName>
    </submittedName>
</protein>
<dbReference type="GO" id="GO:0006044">
    <property type="term" value="P:N-acetylglucosamine metabolic process"/>
    <property type="evidence" value="ECO:0007669"/>
    <property type="project" value="TreeGrafter"/>
</dbReference>
<sequence>MNQFCPTSSLEKTSSTDVAHCVYIAGTGRNGSTLLGMLLSSDPSVFFAGELTHIWKRGFQQNQLCSCGQPFLCCEFWRAVVKDCFGDDCDAKVAEAARIGEGISSFRNLPRLKVGAAFRADSVDRYCRTYSELLKSIARVSGCQTIVDSSKYPTDMGALIQGGVPLQVIHLIRDCRAVVYSWRTSKRRPEIHWKDEDMPRYGPVQTAIAWRAFNSLIENLCLSSSETYRVLRYEDLITDPTKHHEQLLQWIGVADPVRKPEIASKDHSVSGNPCRFKSGPLKVTGDDRWRKNLSRWERSIINVVCGAMQQRYGYGD</sequence>
<feature type="domain" description="Sulfotransferase" evidence="1">
    <location>
        <begin position="167"/>
        <end position="258"/>
    </location>
</feature>
<keyword evidence="2" id="KW-0808">Transferase</keyword>
<dbReference type="PANTHER" id="PTHR10704:SF44">
    <property type="entry name" value="LD35051P-RELATED"/>
    <property type="match status" value="1"/>
</dbReference>
<dbReference type="GO" id="GO:0001517">
    <property type="term" value="F:N-acetylglucosamine 6-O-sulfotransferase activity"/>
    <property type="evidence" value="ECO:0007669"/>
    <property type="project" value="TreeGrafter"/>
</dbReference>
<proteinExistence type="predicted"/>
<evidence type="ECO:0000313" key="2">
    <source>
        <dbReference type="EMBL" id="TWT75279.1"/>
    </source>
</evidence>
<dbReference type="GO" id="GO:0006790">
    <property type="term" value="P:sulfur compound metabolic process"/>
    <property type="evidence" value="ECO:0007669"/>
    <property type="project" value="TreeGrafter"/>
</dbReference>
<dbReference type="AlphaFoldDB" id="A0A5C5YKD2"/>
<dbReference type="OrthoDB" id="663914at2"/>
<comment type="caution">
    <text evidence="2">The sequence shown here is derived from an EMBL/GenBank/DDBJ whole genome shotgun (WGS) entry which is preliminary data.</text>
</comment>
<dbReference type="Gene3D" id="3.40.50.300">
    <property type="entry name" value="P-loop containing nucleotide triphosphate hydrolases"/>
    <property type="match status" value="1"/>
</dbReference>
<dbReference type="Pfam" id="PF00685">
    <property type="entry name" value="Sulfotransfer_1"/>
    <property type="match status" value="1"/>
</dbReference>
<evidence type="ECO:0000259" key="1">
    <source>
        <dbReference type="Pfam" id="PF00685"/>
    </source>
</evidence>
<accession>A0A5C5YKD2</accession>
<dbReference type="InterPro" id="IPR051135">
    <property type="entry name" value="Gal/GlcNAc/GalNAc_ST"/>
</dbReference>
<dbReference type="PANTHER" id="PTHR10704">
    <property type="entry name" value="CARBOHYDRATE SULFOTRANSFERASE"/>
    <property type="match status" value="1"/>
</dbReference>
<reference evidence="2 3" key="1">
    <citation type="submission" date="2019-02" db="EMBL/GenBank/DDBJ databases">
        <title>Deep-cultivation of Planctomycetes and their phenomic and genomic characterization uncovers novel biology.</title>
        <authorList>
            <person name="Wiegand S."/>
            <person name="Jogler M."/>
            <person name="Boedeker C."/>
            <person name="Pinto D."/>
            <person name="Vollmers J."/>
            <person name="Rivas-Marin E."/>
            <person name="Kohn T."/>
            <person name="Peeters S.H."/>
            <person name="Heuer A."/>
            <person name="Rast P."/>
            <person name="Oberbeckmann S."/>
            <person name="Bunk B."/>
            <person name="Jeske O."/>
            <person name="Meyerdierks A."/>
            <person name="Storesund J.E."/>
            <person name="Kallscheuer N."/>
            <person name="Luecker S."/>
            <person name="Lage O.M."/>
            <person name="Pohl T."/>
            <person name="Merkel B.J."/>
            <person name="Hornburger P."/>
            <person name="Mueller R.-W."/>
            <person name="Bruemmer F."/>
            <person name="Labrenz M."/>
            <person name="Spormann A.M."/>
            <person name="Op Den Camp H."/>
            <person name="Overmann J."/>
            <person name="Amann R."/>
            <person name="Jetten M.S.M."/>
            <person name="Mascher T."/>
            <person name="Medema M.H."/>
            <person name="Devos D.P."/>
            <person name="Kaster A.-K."/>
            <person name="Ovreas L."/>
            <person name="Rohde M."/>
            <person name="Galperin M.Y."/>
            <person name="Jogler C."/>
        </authorList>
    </citation>
    <scope>NUCLEOTIDE SEQUENCE [LARGE SCALE GENOMIC DNA]</scope>
    <source>
        <strain evidence="2 3">CA85</strain>
    </source>
</reference>
<dbReference type="SUPFAM" id="SSF52540">
    <property type="entry name" value="P-loop containing nucleoside triphosphate hydrolases"/>
    <property type="match status" value="1"/>
</dbReference>
<dbReference type="EMBL" id="SJPK01000001">
    <property type="protein sequence ID" value="TWT75279.1"/>
    <property type="molecule type" value="Genomic_DNA"/>
</dbReference>
<dbReference type="RefSeq" id="WP_146389730.1">
    <property type="nucleotide sequence ID" value="NZ_SJPK01000001.1"/>
</dbReference>
<dbReference type="InterPro" id="IPR027417">
    <property type="entry name" value="P-loop_NTPase"/>
</dbReference>
<dbReference type="Proteomes" id="UP000318053">
    <property type="component" value="Unassembled WGS sequence"/>
</dbReference>